<evidence type="ECO:0000313" key="8">
    <source>
        <dbReference type="EMBL" id="KEY72836.1"/>
    </source>
</evidence>
<dbReference type="InterPro" id="IPR036188">
    <property type="entry name" value="FAD/NAD-bd_sf"/>
</dbReference>
<evidence type="ECO:0000256" key="2">
    <source>
        <dbReference type="ARBA" id="ARBA00010139"/>
    </source>
</evidence>
<accession>A0A084B5K7</accession>
<dbReference type="InterPro" id="IPR050775">
    <property type="entry name" value="FAD-binding_Monooxygenases"/>
</dbReference>
<dbReference type="OrthoDB" id="66881at2759"/>
<comment type="cofactor">
    <cofactor evidence="1">
        <name>FAD</name>
        <dbReference type="ChEBI" id="CHEBI:57692"/>
    </cofactor>
</comment>
<organism evidence="8 9">
    <name type="scientific">Stachybotrys chartarum (strain CBS 109288 / IBT 7711)</name>
    <name type="common">Toxic black mold</name>
    <name type="synonym">Stilbospora chartarum</name>
    <dbReference type="NCBI Taxonomy" id="1280523"/>
    <lineage>
        <taxon>Eukaryota</taxon>
        <taxon>Fungi</taxon>
        <taxon>Dikarya</taxon>
        <taxon>Ascomycota</taxon>
        <taxon>Pezizomycotina</taxon>
        <taxon>Sordariomycetes</taxon>
        <taxon>Hypocreomycetidae</taxon>
        <taxon>Hypocreales</taxon>
        <taxon>Stachybotryaceae</taxon>
        <taxon>Stachybotrys</taxon>
    </lineage>
</organism>
<comment type="similarity">
    <text evidence="2">Belongs to the FAD-binding monooxygenase family.</text>
</comment>
<keyword evidence="5" id="KW-0521">NADP</keyword>
<keyword evidence="9" id="KW-1185">Reference proteome</keyword>
<evidence type="ECO:0000256" key="3">
    <source>
        <dbReference type="ARBA" id="ARBA00022630"/>
    </source>
</evidence>
<keyword evidence="4" id="KW-0274">FAD</keyword>
<dbReference type="PRINTS" id="PR00368">
    <property type="entry name" value="FADPNR"/>
</dbReference>
<dbReference type="PRINTS" id="PR00411">
    <property type="entry name" value="PNDRDTASEI"/>
</dbReference>
<dbReference type="PANTHER" id="PTHR43098:SF2">
    <property type="entry name" value="FAD-BINDING MONOOXYGENASE AUSB-RELATED"/>
    <property type="match status" value="1"/>
</dbReference>
<dbReference type="Pfam" id="PF07992">
    <property type="entry name" value="Pyr_redox_2"/>
    <property type="match status" value="1"/>
</dbReference>
<name>A0A084B5K7_STACB</name>
<dbReference type="Proteomes" id="UP000028045">
    <property type="component" value="Unassembled WGS sequence"/>
</dbReference>
<dbReference type="GO" id="GO:0016491">
    <property type="term" value="F:oxidoreductase activity"/>
    <property type="evidence" value="ECO:0007669"/>
    <property type="project" value="UniProtKB-KW"/>
</dbReference>
<evidence type="ECO:0000256" key="6">
    <source>
        <dbReference type="ARBA" id="ARBA00023002"/>
    </source>
</evidence>
<evidence type="ECO:0000259" key="7">
    <source>
        <dbReference type="Pfam" id="PF07992"/>
    </source>
</evidence>
<dbReference type="HOGENOM" id="CLU_006937_8_2_1"/>
<proteinExistence type="inferred from homology"/>
<evidence type="ECO:0000256" key="4">
    <source>
        <dbReference type="ARBA" id="ARBA00022827"/>
    </source>
</evidence>
<reference evidence="8 9" key="1">
    <citation type="journal article" date="2014" name="BMC Genomics">
        <title>Comparative genome sequencing reveals chemotype-specific gene clusters in the toxigenic black mold Stachybotrys.</title>
        <authorList>
            <person name="Semeiks J."/>
            <person name="Borek D."/>
            <person name="Otwinowski Z."/>
            <person name="Grishin N.V."/>
        </authorList>
    </citation>
    <scope>NUCLEOTIDE SEQUENCE [LARGE SCALE GENOMIC DNA]</scope>
    <source>
        <strain evidence="9">CBS 109288 / IBT 7711</strain>
    </source>
</reference>
<dbReference type="SUPFAM" id="SSF51905">
    <property type="entry name" value="FAD/NAD(P)-binding domain"/>
    <property type="match status" value="1"/>
</dbReference>
<dbReference type="EMBL" id="KL648012">
    <property type="protein sequence ID" value="KEY72836.1"/>
    <property type="molecule type" value="Genomic_DNA"/>
</dbReference>
<dbReference type="AlphaFoldDB" id="A0A084B5K7"/>
<dbReference type="PANTHER" id="PTHR43098">
    <property type="entry name" value="L-ORNITHINE N(5)-MONOOXYGENASE-RELATED"/>
    <property type="match status" value="1"/>
</dbReference>
<gene>
    <name evidence="8" type="ORF">S7711_04420</name>
</gene>
<sequence length="642" mass="70492">MAPSATTDETNGGMPDVAALAAKYGEEKAKRLRSDGLDQYVELEEATSSRLSSIGQDPWVDHEALNSQPSNIKDGDDIKVLVLGAGFGGILHAVHLTELGLDPNDIRVVDTAGGWGGTWYWNRYPGLMCDVESAMYLPLLEETGYVPKHKFSYGIEIRDYLNQVAEKWKIHDKGVFRTKINSLDWRDEDKRWHTSLTQSRGPNADALTFNITAQFVIVANGVLNFPKAPKFPGIEDFKGDIIHTARWNYDVTGGSPTDWTLSKLKGKKVAIVGTGATAIQCAPQLAEWADQLYVIQRTPSAVHPRGQGPTNPEEWKKITAERGWWHARNKNYLGTIAGEPGIENLINDAWSNLKAYKYLVGGPHDKPVTMEDIPNHIGYALAIDAPDMERVRKRVEETVTKDAATAEALKPWYPSWCKRPCFHDDYLPMFNRPNVTLLDTNGKGVDSVTPTGLVVSGKEYDVDVVVLSTGFRSPIKNNGDPSFMANMTVTGRNGTLLNKWKTTGPATLHGVLTHSFPNFFLTGPAQSGAGANFGYTQEVTSRHSAYIIAEALKRAENPALATVEVSPEAEGEWTMQIMMRAAWSSPVGVCTPSYLNGEGQLASQEEMMKAAQGAPYALGMNAFAKVAEEWREEGSMKGVTVS</sequence>
<evidence type="ECO:0000313" key="9">
    <source>
        <dbReference type="Proteomes" id="UP000028045"/>
    </source>
</evidence>
<keyword evidence="6" id="KW-0560">Oxidoreductase</keyword>
<protein>
    <recommendedName>
        <fullName evidence="7">FAD/NAD(P)-binding domain-containing protein</fullName>
    </recommendedName>
</protein>
<evidence type="ECO:0000256" key="5">
    <source>
        <dbReference type="ARBA" id="ARBA00022857"/>
    </source>
</evidence>
<evidence type="ECO:0000256" key="1">
    <source>
        <dbReference type="ARBA" id="ARBA00001974"/>
    </source>
</evidence>
<dbReference type="InterPro" id="IPR023753">
    <property type="entry name" value="FAD/NAD-binding_dom"/>
</dbReference>
<dbReference type="Gene3D" id="3.50.50.60">
    <property type="entry name" value="FAD/NAD(P)-binding domain"/>
    <property type="match status" value="3"/>
</dbReference>
<keyword evidence="3" id="KW-0285">Flavoprotein</keyword>
<feature type="domain" description="FAD/NAD(P)-binding" evidence="7">
    <location>
        <begin position="79"/>
        <end position="302"/>
    </location>
</feature>